<name>A0A916TXY4_9ACTN</name>
<dbReference type="AlphaFoldDB" id="A0A916TXY4"/>
<organism evidence="2 3">
    <name type="scientific">Hoyosella rhizosphaerae</name>
    <dbReference type="NCBI Taxonomy" id="1755582"/>
    <lineage>
        <taxon>Bacteria</taxon>
        <taxon>Bacillati</taxon>
        <taxon>Actinomycetota</taxon>
        <taxon>Actinomycetes</taxon>
        <taxon>Mycobacteriales</taxon>
        <taxon>Hoyosellaceae</taxon>
        <taxon>Hoyosella</taxon>
    </lineage>
</organism>
<sequence length="475" mass="50113">MKTKLAAATLCICFAATSCTSGANDPPLLDPEYVAGMPPSDGPSGLREAVDPPHVLVIGGTGDIHDTLAGHAITDLQRYWSEHYHHVSPDSFSPVTTLRSWDSTAEVTEFCGVPTSAIGGAAYCPSSHEIGWDRGALLPFVATEFGDMAIPLILAHEYGHAITTSARLLDFAAQAPFMWEQQADCFSGAYMRDVVHDNSPRFTLNTTTGLDGVLAALLAVHDVDVTSPESGHGSGFDRLAAFRDGLEGGPAQCAELSAEQLEERRVNLPTTFAHALDRGELPITHGTIELVTNSVLEKYPHPHPPGVVYNGGQPCGDGTHTPPVTYCADGHTMHIDLSELASMSTAPQPNSLFAAEVRGDFSAFSLVASRFILGIHAADHHAPDHHAADERPLEGMDAALAITCLTGAWAAAAAREDVGRIYLSPGDIDEALGVILQHPTFTSDVTGVSVPSGLARTSAFSTGFSRGQAHCELPG</sequence>
<evidence type="ECO:0000256" key="1">
    <source>
        <dbReference type="SAM" id="SignalP"/>
    </source>
</evidence>
<keyword evidence="1" id="KW-0732">Signal</keyword>
<evidence type="ECO:0000313" key="3">
    <source>
        <dbReference type="Proteomes" id="UP000641514"/>
    </source>
</evidence>
<protein>
    <submittedName>
        <fullName evidence="2">Peptidase</fullName>
    </submittedName>
</protein>
<dbReference type="SUPFAM" id="SSF55486">
    <property type="entry name" value="Metalloproteases ('zincins'), catalytic domain"/>
    <property type="match status" value="1"/>
</dbReference>
<dbReference type="RefSeq" id="WP_188669600.1">
    <property type="nucleotide sequence ID" value="NZ_BMJH01000001.1"/>
</dbReference>
<accession>A0A916TXY4</accession>
<dbReference type="EMBL" id="BMJH01000001">
    <property type="protein sequence ID" value="GGC51770.1"/>
    <property type="molecule type" value="Genomic_DNA"/>
</dbReference>
<feature type="signal peptide" evidence="1">
    <location>
        <begin position="1"/>
        <end position="23"/>
    </location>
</feature>
<proteinExistence type="predicted"/>
<dbReference type="PROSITE" id="PS51257">
    <property type="entry name" value="PROKAR_LIPOPROTEIN"/>
    <property type="match status" value="1"/>
</dbReference>
<keyword evidence="3" id="KW-1185">Reference proteome</keyword>
<gene>
    <name evidence="2" type="ORF">GCM10011410_00090</name>
</gene>
<comment type="caution">
    <text evidence="2">The sequence shown here is derived from an EMBL/GenBank/DDBJ whole genome shotgun (WGS) entry which is preliminary data.</text>
</comment>
<feature type="chain" id="PRO_5037426497" evidence="1">
    <location>
        <begin position="24"/>
        <end position="475"/>
    </location>
</feature>
<dbReference type="Proteomes" id="UP000641514">
    <property type="component" value="Unassembled WGS sequence"/>
</dbReference>
<evidence type="ECO:0000313" key="2">
    <source>
        <dbReference type="EMBL" id="GGC51770.1"/>
    </source>
</evidence>
<reference evidence="2" key="2">
    <citation type="submission" date="2020-09" db="EMBL/GenBank/DDBJ databases">
        <authorList>
            <person name="Sun Q."/>
            <person name="Zhou Y."/>
        </authorList>
    </citation>
    <scope>NUCLEOTIDE SEQUENCE</scope>
    <source>
        <strain evidence="2">CGMCC 1.15478</strain>
    </source>
</reference>
<reference evidence="2" key="1">
    <citation type="journal article" date="2014" name="Int. J. Syst. Evol. Microbiol.">
        <title>Complete genome sequence of Corynebacterium casei LMG S-19264T (=DSM 44701T), isolated from a smear-ripened cheese.</title>
        <authorList>
            <consortium name="US DOE Joint Genome Institute (JGI-PGF)"/>
            <person name="Walter F."/>
            <person name="Albersmeier A."/>
            <person name="Kalinowski J."/>
            <person name="Ruckert C."/>
        </authorList>
    </citation>
    <scope>NUCLEOTIDE SEQUENCE</scope>
    <source>
        <strain evidence="2">CGMCC 1.15478</strain>
    </source>
</reference>